<evidence type="ECO:0000313" key="8">
    <source>
        <dbReference type="WBParaSite" id="SSTP_0000327400.1"/>
    </source>
</evidence>
<dbReference type="Pfam" id="PF01704">
    <property type="entry name" value="UDPGP"/>
    <property type="match status" value="1"/>
</dbReference>
<evidence type="ECO:0000256" key="2">
    <source>
        <dbReference type="ARBA" id="ARBA00010401"/>
    </source>
</evidence>
<evidence type="ECO:0000256" key="6">
    <source>
        <dbReference type="ARBA" id="ARBA00048493"/>
    </source>
</evidence>
<dbReference type="PANTHER" id="PTHR11952">
    <property type="entry name" value="UDP- GLUCOSE PYROPHOSPHORYLASE"/>
    <property type="match status" value="1"/>
</dbReference>
<name>A0A0K0E1A9_STRER</name>
<evidence type="ECO:0000256" key="5">
    <source>
        <dbReference type="ARBA" id="ARBA00022695"/>
    </source>
</evidence>
<dbReference type="AlphaFoldDB" id="A0A0K0E1A9"/>
<dbReference type="Proteomes" id="UP000035681">
    <property type="component" value="Unplaced"/>
</dbReference>
<dbReference type="InterPro" id="IPR002618">
    <property type="entry name" value="UDPGP_fam"/>
</dbReference>
<evidence type="ECO:0000256" key="4">
    <source>
        <dbReference type="ARBA" id="ARBA00022679"/>
    </source>
</evidence>
<sequence length="465" mass="52072">MTIFSNVSDDAVNKAKRQFIITNESSKNKLDFSKISPFNKLECPPPVEVGLKAIANGEVALMVLSGGQGTRLGIPHAKGVIDLNLNLSPGFDSTLSIFAKRLHSLQEWCKDSLGLKESPQIPMILMTSSYTDKEIKDFINSHVVGEGILKADQIIIEQQLNIPCVDLNGEVIKKSPEEAQISPDGNGGFLDCLKKCDKFLKQKNVKYLHVISVDNCLSKVCDPLAVGSMIRGDADVLNKVVKKRSATESCGIMVKVNNDDGSYTSKIIEYSEMPKEIGGAVLGDGELKFQHANICSHYFNVEWLRSLYENDVELPYHRALKKIPYYDEEKKMVCEVDKPNGIKLEKFIFDVFDFARKVIMYEVPRCEEFAPIKNADSVGVDCIKTSREALGNLINVWMTKNGLQDLYSKWLKAHNLDMFFLDPLLTYDGEGKVFEMLKEIFEKNTIEPSKLNSHLLSSSVNTSHI</sequence>
<comment type="catalytic activity">
    <reaction evidence="6">
        <text>N-acetyl-alpha-D-glucosamine 1-phosphate + UTP + H(+) = UDP-N-acetyl-alpha-D-glucosamine + diphosphate</text>
        <dbReference type="Rhea" id="RHEA:13509"/>
        <dbReference type="ChEBI" id="CHEBI:15378"/>
        <dbReference type="ChEBI" id="CHEBI:33019"/>
        <dbReference type="ChEBI" id="CHEBI:46398"/>
        <dbReference type="ChEBI" id="CHEBI:57705"/>
        <dbReference type="ChEBI" id="CHEBI:57776"/>
        <dbReference type="EC" id="2.7.7.23"/>
    </reaction>
</comment>
<dbReference type="GO" id="GO:0006048">
    <property type="term" value="P:UDP-N-acetylglucosamine biosynthetic process"/>
    <property type="evidence" value="ECO:0007669"/>
    <property type="project" value="TreeGrafter"/>
</dbReference>
<comment type="similarity">
    <text evidence="2">Belongs to the UDPGP type 1 family.</text>
</comment>
<protein>
    <recommendedName>
        <fullName evidence="3">UDP-N-acetylglucosamine diphosphorylase</fullName>
        <ecNumber evidence="3">2.7.7.23</ecNumber>
    </recommendedName>
</protein>
<keyword evidence="7" id="KW-1185">Reference proteome</keyword>
<evidence type="ECO:0000256" key="3">
    <source>
        <dbReference type="ARBA" id="ARBA00012457"/>
    </source>
</evidence>
<reference evidence="8" key="1">
    <citation type="submission" date="2015-08" db="UniProtKB">
        <authorList>
            <consortium name="WormBaseParasite"/>
        </authorList>
    </citation>
    <scope>IDENTIFICATION</scope>
</reference>
<evidence type="ECO:0000313" key="7">
    <source>
        <dbReference type="Proteomes" id="UP000035681"/>
    </source>
</evidence>
<dbReference type="Gene3D" id="3.90.550.10">
    <property type="entry name" value="Spore Coat Polysaccharide Biosynthesis Protein SpsA, Chain A"/>
    <property type="match status" value="1"/>
</dbReference>
<keyword evidence="5" id="KW-0548">Nucleotidyltransferase</keyword>
<dbReference type="InterPro" id="IPR029044">
    <property type="entry name" value="Nucleotide-diphossugar_trans"/>
</dbReference>
<evidence type="ECO:0000256" key="1">
    <source>
        <dbReference type="ARBA" id="ARBA00005208"/>
    </source>
</evidence>
<comment type="pathway">
    <text evidence="1">Nucleotide-sugar biosynthesis; UDP-N-acetyl-alpha-D-glucosamine biosynthesis; UDP-N-acetyl-alpha-D-glucosamine from N-acetyl-alpha-D-glucosamine 1-phosphate: step 1/1.</text>
</comment>
<dbReference type="EC" id="2.7.7.23" evidence="3"/>
<keyword evidence="4" id="KW-0808">Transferase</keyword>
<dbReference type="WBParaSite" id="TCONS_00009972.p1">
    <property type="protein sequence ID" value="TCONS_00009972.p1"/>
    <property type="gene ID" value="XLOC_007678"/>
</dbReference>
<dbReference type="STRING" id="6248.A0A0K0E1A9"/>
<dbReference type="InterPro" id="IPR039741">
    <property type="entry name" value="UDP-sugar_pyrophosphorylase"/>
</dbReference>
<organism evidence="8">
    <name type="scientific">Strongyloides stercoralis</name>
    <name type="common">Threadworm</name>
    <dbReference type="NCBI Taxonomy" id="6248"/>
    <lineage>
        <taxon>Eukaryota</taxon>
        <taxon>Metazoa</taxon>
        <taxon>Ecdysozoa</taxon>
        <taxon>Nematoda</taxon>
        <taxon>Chromadorea</taxon>
        <taxon>Rhabditida</taxon>
        <taxon>Tylenchina</taxon>
        <taxon>Panagrolaimomorpha</taxon>
        <taxon>Strongyloidoidea</taxon>
        <taxon>Strongyloididae</taxon>
        <taxon>Strongyloides</taxon>
    </lineage>
</organism>
<dbReference type="SUPFAM" id="SSF53448">
    <property type="entry name" value="Nucleotide-diphospho-sugar transferases"/>
    <property type="match status" value="1"/>
</dbReference>
<accession>A0A0K0E1A9</accession>
<dbReference type="GO" id="GO:0003977">
    <property type="term" value="F:UDP-N-acetylglucosamine diphosphorylase activity"/>
    <property type="evidence" value="ECO:0007669"/>
    <property type="project" value="UniProtKB-EC"/>
</dbReference>
<dbReference type="PANTHER" id="PTHR11952:SF2">
    <property type="entry name" value="LD24639P"/>
    <property type="match status" value="1"/>
</dbReference>
<dbReference type="WBParaSite" id="SSTP_0000327400.1">
    <property type="protein sequence ID" value="SSTP_0000327400.1"/>
    <property type="gene ID" value="SSTP_0000327400"/>
</dbReference>
<proteinExistence type="inferred from homology"/>